<evidence type="ECO:0000259" key="2">
    <source>
        <dbReference type="Pfam" id="PF10615"/>
    </source>
</evidence>
<evidence type="ECO:0000256" key="1">
    <source>
        <dbReference type="SAM" id="Phobius"/>
    </source>
</evidence>
<dbReference type="Proteomes" id="UP000222788">
    <property type="component" value="Unassembled WGS sequence"/>
</dbReference>
<dbReference type="OrthoDB" id="5553410at2759"/>
<feature type="transmembrane region" description="Helical" evidence="1">
    <location>
        <begin position="218"/>
        <end position="238"/>
    </location>
</feature>
<gene>
    <name evidence="3" type="ORF">CFIMG_007830RA00001</name>
</gene>
<proteinExistence type="predicted"/>
<keyword evidence="4" id="KW-1185">Reference proteome</keyword>
<dbReference type="InterPro" id="IPR019595">
    <property type="entry name" value="DUF2470"/>
</dbReference>
<comment type="caution">
    <text evidence="3">The sequence shown here is derived from an EMBL/GenBank/DDBJ whole genome shotgun (WGS) entry which is preliminary data.</text>
</comment>
<evidence type="ECO:0000313" key="3">
    <source>
        <dbReference type="EMBL" id="PHH49320.1"/>
    </source>
</evidence>
<dbReference type="PANTHER" id="PTHR37783:SF1">
    <property type="entry name" value="MEMBRANE PROTEIN, PUTATIVE (AFU_ORTHOLOGUE AFUA_1G04315)-RELATED"/>
    <property type="match status" value="1"/>
</dbReference>
<feature type="domain" description="DUF2470" evidence="2">
    <location>
        <begin position="10"/>
        <end position="89"/>
    </location>
</feature>
<dbReference type="PANTHER" id="PTHR37783">
    <property type="entry name" value="MEMBRANE PROTEIN, PUTATIVE (AFU_ORTHOLOGUE AFUA_1G04315)-RELATED"/>
    <property type="match status" value="1"/>
</dbReference>
<accession>A0A2C5WUD2</accession>
<dbReference type="AlphaFoldDB" id="A0A2C5WUD2"/>
<protein>
    <recommendedName>
        <fullName evidence="2">DUF2470 domain-containing protein</fullName>
    </recommendedName>
</protein>
<dbReference type="EMBL" id="APWK03000220">
    <property type="protein sequence ID" value="PHH49320.1"/>
    <property type="molecule type" value="Genomic_DNA"/>
</dbReference>
<dbReference type="Pfam" id="PF10615">
    <property type="entry name" value="DUF2470"/>
    <property type="match status" value="1"/>
</dbReference>
<dbReference type="InterPro" id="IPR037119">
    <property type="entry name" value="Haem_oxidase_HugZ-like_sf"/>
</dbReference>
<sequence>MATPTDSDIKTRIITHMNHDHARELTHYLRAFSGLSAHAARSKPTLTDVSLDQLTLTTATAGGGLETHTIPLSPPLANLGEMRTRLIEMDVTAREQLGGISDISMSGCYKAPRGFDAVVFFLVATYYMQWAALDWVAAAHAAATTGASGGDLDWATSAGNAVWLFWDAVFSALGAGGWAGYVMVVRAIVIPVLLIHIVEGIWFEQSRLDKHDVVRFEASWWLWMMSVFFEGFPAFARFDRVVAEKKRVKEAKKH</sequence>
<keyword evidence="1" id="KW-0812">Transmembrane</keyword>
<dbReference type="Gene3D" id="3.20.180.10">
    <property type="entry name" value="PNP-oxidase-like"/>
    <property type="match status" value="1"/>
</dbReference>
<keyword evidence="1" id="KW-1133">Transmembrane helix</keyword>
<organism evidence="3 4">
    <name type="scientific">Ceratocystis fimbriata CBS 114723</name>
    <dbReference type="NCBI Taxonomy" id="1035309"/>
    <lineage>
        <taxon>Eukaryota</taxon>
        <taxon>Fungi</taxon>
        <taxon>Dikarya</taxon>
        <taxon>Ascomycota</taxon>
        <taxon>Pezizomycotina</taxon>
        <taxon>Sordariomycetes</taxon>
        <taxon>Hypocreomycetidae</taxon>
        <taxon>Microascales</taxon>
        <taxon>Ceratocystidaceae</taxon>
        <taxon>Ceratocystis</taxon>
    </lineage>
</organism>
<evidence type="ECO:0000313" key="4">
    <source>
        <dbReference type="Proteomes" id="UP000222788"/>
    </source>
</evidence>
<name>A0A2C5WUD2_9PEZI</name>
<reference evidence="3 4" key="2">
    <citation type="journal article" date="2013" name="IMA Fungus">
        <title>IMA Genome-F 1: Ceratocystis fimbriata: Draft nuclear genome sequence for the plant pathogen, Ceratocystis fimbriata.</title>
        <authorList>
            <person name="Wilken P.M."/>
            <person name="Steenkamp E.T."/>
            <person name="Wingfield M.J."/>
            <person name="de Beer Z.W."/>
            <person name="Wingfield B.D."/>
        </authorList>
    </citation>
    <scope>NUCLEOTIDE SEQUENCE [LARGE SCALE GENOMIC DNA]</scope>
    <source>
        <strain evidence="3 4">CBS 114723</strain>
    </source>
</reference>
<keyword evidence="1" id="KW-0472">Membrane</keyword>
<reference evidence="3 4" key="1">
    <citation type="journal article" date="2013" name="Fungal Biol.">
        <title>Analysis of microsatellite markers in the genome of the plant pathogen Ceratocystis fimbriata.</title>
        <authorList>
            <person name="Simpson M.C."/>
            <person name="Wilken P.M."/>
            <person name="Coetzee M.P."/>
            <person name="Wingfield M.J."/>
            <person name="Wingfield B.D."/>
        </authorList>
    </citation>
    <scope>NUCLEOTIDE SEQUENCE [LARGE SCALE GENOMIC DNA]</scope>
    <source>
        <strain evidence="3 4">CBS 114723</strain>
    </source>
</reference>
<feature type="transmembrane region" description="Helical" evidence="1">
    <location>
        <begin position="178"/>
        <end position="198"/>
    </location>
</feature>